<evidence type="ECO:0000256" key="1">
    <source>
        <dbReference type="ARBA" id="ARBA00004651"/>
    </source>
</evidence>
<sequence>MSYERRVLLRHSLASIVALGITGLSRFLYSVIIARRFGVDVLGTANSLISKAFFVAIPLSFFAVALGKYSSEFLGRDDADAMRSITLPAFLMPFIGLLLLPFNLYLSLLAVFRAVQLTFRSFLYGIHRGEHYAYAIVVSFIGFALGFLVPDVFAPYLIFLGVLTVISIAYLWVAGFVVRPRWEYFRLMVAYSSFAFLGTLSGVFLVQGPYFMSERLLGSEVAGEVSAVLSAVFLLTYIPQVLQSAIMPMFSYKHGRAERGYVKNLAEKVTEFIVLITGSLVFVLMIFGREILSAVFGFEIGPSFYLALMAIEIYVAYNPSIVALNSTAYVKRGTLVSLLGAGVALVSWFLLVPVTGPVGVMGGLLLAYATILAGVVYYSKSLLGVSPDVYLPLIAALVLQASVFVSKYLLLMAFGVFLFLELPVVRSLLELVRGVS</sequence>
<feature type="transmembrane region" description="Helical" evidence="6">
    <location>
        <begin position="52"/>
        <end position="70"/>
    </location>
</feature>
<dbReference type="KEGG" id="tic:FH039_03125"/>
<feature type="transmembrane region" description="Helical" evidence="6">
    <location>
        <begin position="185"/>
        <end position="207"/>
    </location>
</feature>
<feature type="transmembrane region" description="Helical" evidence="6">
    <location>
        <begin position="156"/>
        <end position="178"/>
    </location>
</feature>
<proteinExistence type="predicted"/>
<feature type="transmembrane region" description="Helical" evidence="6">
    <location>
        <begin position="90"/>
        <end position="112"/>
    </location>
</feature>
<accession>A0A4Y5SJ81</accession>
<evidence type="ECO:0000256" key="3">
    <source>
        <dbReference type="ARBA" id="ARBA00022692"/>
    </source>
</evidence>
<protein>
    <submittedName>
        <fullName evidence="7">Lipopolysaccharide biosynthesis protein</fullName>
    </submittedName>
</protein>
<dbReference type="EMBL" id="CP040846">
    <property type="protein sequence ID" value="QDA30805.1"/>
    <property type="molecule type" value="Genomic_DNA"/>
</dbReference>
<evidence type="ECO:0000313" key="7">
    <source>
        <dbReference type="EMBL" id="QDA30805.1"/>
    </source>
</evidence>
<feature type="transmembrane region" description="Helical" evidence="6">
    <location>
        <begin position="335"/>
        <end position="352"/>
    </location>
</feature>
<name>A0A4Y5SJ81_9EURY</name>
<keyword evidence="2" id="KW-1003">Cell membrane</keyword>
<dbReference type="RefSeq" id="WP_139680172.1">
    <property type="nucleotide sequence ID" value="NZ_CP040846.1"/>
</dbReference>
<feature type="transmembrane region" description="Helical" evidence="6">
    <location>
        <begin position="227"/>
        <end position="251"/>
    </location>
</feature>
<dbReference type="PANTHER" id="PTHR30250:SF11">
    <property type="entry name" value="O-ANTIGEN TRANSPORTER-RELATED"/>
    <property type="match status" value="1"/>
</dbReference>
<evidence type="ECO:0000256" key="5">
    <source>
        <dbReference type="ARBA" id="ARBA00023136"/>
    </source>
</evidence>
<dbReference type="PANTHER" id="PTHR30250">
    <property type="entry name" value="PST FAMILY PREDICTED COLANIC ACID TRANSPORTER"/>
    <property type="match status" value="1"/>
</dbReference>
<dbReference type="GeneID" id="40474143"/>
<dbReference type="GO" id="GO:0005886">
    <property type="term" value="C:plasma membrane"/>
    <property type="evidence" value="ECO:0007669"/>
    <property type="project" value="UniProtKB-SubCell"/>
</dbReference>
<feature type="transmembrane region" description="Helical" evidence="6">
    <location>
        <begin position="390"/>
        <end position="420"/>
    </location>
</feature>
<feature type="transmembrane region" description="Helical" evidence="6">
    <location>
        <begin position="358"/>
        <end position="378"/>
    </location>
</feature>
<evidence type="ECO:0000256" key="4">
    <source>
        <dbReference type="ARBA" id="ARBA00022989"/>
    </source>
</evidence>
<dbReference type="AlphaFoldDB" id="A0A4Y5SJ81"/>
<feature type="transmembrane region" description="Helical" evidence="6">
    <location>
        <begin position="304"/>
        <end position="323"/>
    </location>
</feature>
<gene>
    <name evidence="7" type="ORF">FH039_03125</name>
</gene>
<evidence type="ECO:0000313" key="8">
    <source>
        <dbReference type="Proteomes" id="UP000306007"/>
    </source>
</evidence>
<evidence type="ECO:0000256" key="6">
    <source>
        <dbReference type="SAM" id="Phobius"/>
    </source>
</evidence>
<keyword evidence="5 6" id="KW-0472">Membrane</keyword>
<keyword evidence="3 6" id="KW-0812">Transmembrane</keyword>
<feature type="transmembrane region" description="Helical" evidence="6">
    <location>
        <begin position="12"/>
        <end position="32"/>
    </location>
</feature>
<reference evidence="7 8" key="1">
    <citation type="submission" date="2019-06" db="EMBL/GenBank/DDBJ databases">
        <title>Thermococcus indicus sp. nov., a Fe(III)-reducing hyperthermophilic archaeon isolated from the Onnuri vent field of the Central Indian Ocean ridge.</title>
        <authorList>
            <person name="Lim J.K."/>
            <person name="Kim Y.J."/>
            <person name="Kwon K.K."/>
        </authorList>
    </citation>
    <scope>NUCLEOTIDE SEQUENCE [LARGE SCALE GENOMIC DNA]</scope>
    <source>
        <strain evidence="7 8">IOH1</strain>
    </source>
</reference>
<feature type="transmembrane region" description="Helical" evidence="6">
    <location>
        <begin position="132"/>
        <end position="150"/>
    </location>
</feature>
<organism evidence="7 8">
    <name type="scientific">Thermococcus indicus</name>
    <dbReference type="NCBI Taxonomy" id="2586643"/>
    <lineage>
        <taxon>Archaea</taxon>
        <taxon>Methanobacteriati</taxon>
        <taxon>Methanobacteriota</taxon>
        <taxon>Thermococci</taxon>
        <taxon>Thermococcales</taxon>
        <taxon>Thermococcaceae</taxon>
        <taxon>Thermococcus</taxon>
    </lineage>
</organism>
<dbReference type="InterPro" id="IPR050833">
    <property type="entry name" value="Poly_Biosynth_Transport"/>
</dbReference>
<dbReference type="Proteomes" id="UP000306007">
    <property type="component" value="Chromosome"/>
</dbReference>
<keyword evidence="4 6" id="KW-1133">Transmembrane helix</keyword>
<keyword evidence="8" id="KW-1185">Reference proteome</keyword>
<evidence type="ECO:0000256" key="2">
    <source>
        <dbReference type="ARBA" id="ARBA00022475"/>
    </source>
</evidence>
<comment type="subcellular location">
    <subcellularLocation>
        <location evidence="1">Cell membrane</location>
        <topology evidence="1">Multi-pass membrane protein</topology>
    </subcellularLocation>
</comment>
<feature type="transmembrane region" description="Helical" evidence="6">
    <location>
        <begin position="272"/>
        <end position="292"/>
    </location>
</feature>
<dbReference type="OrthoDB" id="86271at2157"/>